<dbReference type="PANTHER" id="PTHR34606">
    <property type="entry name" value="BON DOMAIN-CONTAINING PROTEIN"/>
    <property type="match status" value="1"/>
</dbReference>
<evidence type="ECO:0000313" key="3">
    <source>
        <dbReference type="Proteomes" id="UP000270661"/>
    </source>
</evidence>
<sequence>MEDPEMSDLSLRNTLLEALEFQPDINAANIGVAVDDGVVTLSGHVSSFAQKISAERVVKGIKGVRAVAEDIQVRPDKSTGTTDNVIAHRALNILNWNSDVPEGAIKVLVHNGWVALEGEVDWQYQREAAERAVFKLSGVVGVKNRLTLRPREDAGDIQRRIEDALKRSAELDAKQIHVKVDGDVVSLDGEVHLWSQRQSAERAAWSVPGVREVNDHLLLV</sequence>
<name>A0A3M3ETE2_9PSED</name>
<dbReference type="EMBL" id="RBOJ01000047">
    <property type="protein sequence ID" value="RMM52492.1"/>
    <property type="molecule type" value="Genomic_DNA"/>
</dbReference>
<evidence type="ECO:0000259" key="1">
    <source>
        <dbReference type="PROSITE" id="PS50914"/>
    </source>
</evidence>
<dbReference type="PANTHER" id="PTHR34606:SF15">
    <property type="entry name" value="BON DOMAIN-CONTAINING PROTEIN"/>
    <property type="match status" value="1"/>
</dbReference>
<organism evidence="2 3">
    <name type="scientific">Pseudomonas corrugata</name>
    <dbReference type="NCBI Taxonomy" id="47879"/>
    <lineage>
        <taxon>Bacteria</taxon>
        <taxon>Pseudomonadati</taxon>
        <taxon>Pseudomonadota</taxon>
        <taxon>Gammaproteobacteria</taxon>
        <taxon>Pseudomonadales</taxon>
        <taxon>Pseudomonadaceae</taxon>
        <taxon>Pseudomonas</taxon>
    </lineage>
</organism>
<dbReference type="Proteomes" id="UP000270661">
    <property type="component" value="Unassembled WGS sequence"/>
</dbReference>
<dbReference type="InterPro" id="IPR007055">
    <property type="entry name" value="BON_dom"/>
</dbReference>
<dbReference type="Pfam" id="PF04972">
    <property type="entry name" value="BON"/>
    <property type="match status" value="3"/>
</dbReference>
<keyword evidence="3" id="KW-1185">Reference proteome</keyword>
<protein>
    <recommendedName>
        <fullName evidence="1">BON domain-containing protein</fullName>
    </recommendedName>
</protein>
<reference evidence="2 3" key="1">
    <citation type="submission" date="2018-08" db="EMBL/GenBank/DDBJ databases">
        <title>Recombination of ecologically and evolutionarily significant loci maintains genetic cohesion in the Pseudomonas syringae species complex.</title>
        <authorList>
            <person name="Dillon M."/>
            <person name="Thakur S."/>
            <person name="Almeida R.N.D."/>
            <person name="Weir B.S."/>
            <person name="Guttman D.S."/>
        </authorList>
    </citation>
    <scope>NUCLEOTIDE SEQUENCE [LARGE SCALE GENOMIC DNA]</scope>
    <source>
        <strain evidence="2 3">NCPPB2445</strain>
    </source>
</reference>
<comment type="caution">
    <text evidence="2">The sequence shown here is derived from an EMBL/GenBank/DDBJ whole genome shotgun (WGS) entry which is preliminary data.</text>
</comment>
<feature type="domain" description="BON" evidence="1">
    <location>
        <begin position="82"/>
        <end position="150"/>
    </location>
</feature>
<evidence type="ECO:0000313" key="2">
    <source>
        <dbReference type="EMBL" id="RMM52492.1"/>
    </source>
</evidence>
<proteinExistence type="predicted"/>
<dbReference type="PROSITE" id="PS50914">
    <property type="entry name" value="BON"/>
    <property type="match status" value="3"/>
</dbReference>
<dbReference type="InterPro" id="IPR051686">
    <property type="entry name" value="Lipoprotein_DolP"/>
</dbReference>
<dbReference type="InterPro" id="IPR014004">
    <property type="entry name" value="Transpt-assoc_nodulatn_dom_bac"/>
</dbReference>
<dbReference type="AlphaFoldDB" id="A0A3M3ETE2"/>
<gene>
    <name evidence="2" type="ORF">ALQ77_03686</name>
</gene>
<accession>A0A3M3ETE2</accession>
<dbReference type="STRING" id="47879.AXG94_26295"/>
<dbReference type="Gene3D" id="3.30.1340.30">
    <property type="match status" value="3"/>
</dbReference>
<dbReference type="SMART" id="SM00749">
    <property type="entry name" value="BON"/>
    <property type="match status" value="3"/>
</dbReference>
<feature type="domain" description="BON" evidence="1">
    <location>
        <begin position="7"/>
        <end position="75"/>
    </location>
</feature>
<feature type="domain" description="BON" evidence="1">
    <location>
        <begin position="153"/>
        <end position="220"/>
    </location>
</feature>